<name>A0ABD6HUX9_SERMA</name>
<organism evidence="2 3">
    <name type="scientific">Serratia marcescens</name>
    <dbReference type="NCBI Taxonomy" id="615"/>
    <lineage>
        <taxon>Bacteria</taxon>
        <taxon>Pseudomonadati</taxon>
        <taxon>Pseudomonadota</taxon>
        <taxon>Gammaproteobacteria</taxon>
        <taxon>Enterobacterales</taxon>
        <taxon>Yersiniaceae</taxon>
        <taxon>Serratia</taxon>
    </lineage>
</organism>
<evidence type="ECO:0000313" key="2">
    <source>
        <dbReference type="EMBL" id="MVF06607.1"/>
    </source>
</evidence>
<feature type="compositionally biased region" description="Low complexity" evidence="1">
    <location>
        <begin position="72"/>
        <end position="81"/>
    </location>
</feature>
<dbReference type="RefSeq" id="WP_156866589.1">
    <property type="nucleotide sequence ID" value="NZ_JAOEGE010000005.1"/>
</dbReference>
<reference evidence="2 3" key="1">
    <citation type="submission" date="2019-11" db="EMBL/GenBank/DDBJ databases">
        <title>Whole genome sequence of a plant growth promoting strain Serratia marcescens BTL07 isolated from the rhizoplane of Chili (Capsicum annuum).</title>
        <authorList>
            <person name="Dutta S."/>
            <person name="Khatun A."/>
            <person name="Gupta D.R."/>
            <person name="Surovy M.Z."/>
            <person name="Rahman M.M."/>
            <person name="Mahmud N.U."/>
            <person name="Emes R."/>
            <person name="Warry A."/>
            <person name="West H."/>
            <person name="Clarke M.L."/>
            <person name="Islam M.T."/>
        </authorList>
    </citation>
    <scope>NUCLEOTIDE SEQUENCE [LARGE SCALE GENOMIC DNA]</scope>
    <source>
        <strain evidence="2 3">BTL07</strain>
    </source>
</reference>
<feature type="region of interest" description="Disordered" evidence="1">
    <location>
        <begin position="67"/>
        <end position="156"/>
    </location>
</feature>
<evidence type="ECO:0008006" key="4">
    <source>
        <dbReference type="Google" id="ProtNLM"/>
    </source>
</evidence>
<evidence type="ECO:0000313" key="3">
    <source>
        <dbReference type="Proteomes" id="UP000443014"/>
    </source>
</evidence>
<dbReference type="EMBL" id="WNKC01000012">
    <property type="protein sequence ID" value="MVF06607.1"/>
    <property type="molecule type" value="Genomic_DNA"/>
</dbReference>
<gene>
    <name evidence="2" type="ORF">GMA22_25570</name>
</gene>
<sequence length="308" mass="32588">MGHLKHVKTSAQLKKVDAVQSLPELSLPLSKLPPVDVLTSAALIPVVQAGETCTAVIEQIAALIPAGKDGAPGEVGPQGPQGEKGDKGDVGPAGPAGKDGADGSPGEKGEKGDVGPQGEKGDAGPQGEIGPKGEKGEPGPEELTLSPGSGQRNLLERQVDGYKVDAMRAIIPKFGPEYKTIFLSDLVKTFPNGSVLYRMENKVINQLRYKSLGGLPIPVSVDTRLQQYFLDKEGNVITVQAMSTYDVLDRDFISVVTSVFMSAAPDKAFNLKDDTPYPDTGELEKFSVYLYVLIGSTLKQNGIDSQML</sequence>
<accession>A0ABD6HUX9</accession>
<dbReference type="Pfam" id="PF01391">
    <property type="entry name" value="Collagen"/>
    <property type="match status" value="1"/>
</dbReference>
<dbReference type="AlphaFoldDB" id="A0ABD6HUX9"/>
<dbReference type="InterPro" id="IPR008160">
    <property type="entry name" value="Collagen"/>
</dbReference>
<feature type="compositionally biased region" description="Basic and acidic residues" evidence="1">
    <location>
        <begin position="99"/>
        <end position="113"/>
    </location>
</feature>
<dbReference type="Proteomes" id="UP000443014">
    <property type="component" value="Unassembled WGS sequence"/>
</dbReference>
<proteinExistence type="predicted"/>
<protein>
    <recommendedName>
        <fullName evidence="4">Collagen-like protein</fullName>
    </recommendedName>
</protein>
<evidence type="ECO:0000256" key="1">
    <source>
        <dbReference type="SAM" id="MobiDB-lite"/>
    </source>
</evidence>
<comment type="caution">
    <text evidence="2">The sequence shown here is derived from an EMBL/GenBank/DDBJ whole genome shotgun (WGS) entry which is preliminary data.</text>
</comment>
<dbReference type="PANTHER" id="PTHR24637">
    <property type="entry name" value="COLLAGEN"/>
    <property type="match status" value="1"/>
</dbReference>